<keyword evidence="13" id="KW-1185">Reference proteome</keyword>
<dbReference type="RefSeq" id="WP_109997171.1">
    <property type="nucleotide sequence ID" value="NZ_CP029619.1"/>
</dbReference>
<evidence type="ECO:0000313" key="12">
    <source>
        <dbReference type="EMBL" id="AWN81744.1"/>
    </source>
</evidence>
<comment type="function">
    <text evidence="10">The central subunit of the protein translocation channel SecYEG. Consists of two halves formed by TMs 1-5 and 6-10. These two domains form a lateral gate at the front which open onto the bilayer between TMs 2 and 7, and are clamped together by SecE at the back. The channel is closed by both a pore ring composed of hydrophobic SecY resides and a short helix (helix 2A) on the extracellular side of the membrane which forms a plug. The plug probably moves laterally to allow the channel to open. The ring and the pore may move independently.</text>
</comment>
<dbReference type="InterPro" id="IPR026593">
    <property type="entry name" value="SecY"/>
</dbReference>
<keyword evidence="6 10" id="KW-1133">Transmembrane helix</keyword>
<comment type="similarity">
    <text evidence="2 10 11">Belongs to the SecY/SEC61-alpha family.</text>
</comment>
<dbReference type="AlphaFoldDB" id="A0A2Z3LH43"/>
<proteinExistence type="inferred from homology"/>
<feature type="transmembrane region" description="Helical" evidence="10">
    <location>
        <begin position="392"/>
        <end position="409"/>
    </location>
</feature>
<dbReference type="PRINTS" id="PR00303">
    <property type="entry name" value="SECYTRNLCASE"/>
</dbReference>
<keyword evidence="8 10" id="KW-0472">Membrane</keyword>
<gene>
    <name evidence="10 12" type="primary">secY</name>
    <name evidence="12" type="ORF">DK880_00416</name>
</gene>
<evidence type="ECO:0000256" key="11">
    <source>
        <dbReference type="RuleBase" id="RU004349"/>
    </source>
</evidence>
<dbReference type="Pfam" id="PF00344">
    <property type="entry name" value="SecY"/>
    <property type="match status" value="1"/>
</dbReference>
<keyword evidence="10" id="KW-1003">Cell membrane</keyword>
<keyword evidence="7 10" id="KW-0811">Translocation</keyword>
<evidence type="ECO:0000256" key="7">
    <source>
        <dbReference type="ARBA" id="ARBA00023010"/>
    </source>
</evidence>
<dbReference type="InterPro" id="IPR002208">
    <property type="entry name" value="SecY/SEC61-alpha"/>
</dbReference>
<dbReference type="OrthoDB" id="9809248at2"/>
<evidence type="ECO:0000256" key="10">
    <source>
        <dbReference type="HAMAP-Rule" id="MF_01465"/>
    </source>
</evidence>
<keyword evidence="3 10" id="KW-0813">Transport</keyword>
<evidence type="ECO:0000313" key="13">
    <source>
        <dbReference type="Proteomes" id="UP000245872"/>
    </source>
</evidence>
<feature type="transmembrane region" description="Helical" evidence="10">
    <location>
        <begin position="113"/>
        <end position="132"/>
    </location>
</feature>
<comment type="subunit">
    <text evidence="10">Component of the Sec protein translocase complex. Heterotrimer consisting of SecY, SecE and SecG subunits. The heterotrimers can form oligomers, although 1 heterotrimer is thought to be able to translocate proteins. Interacts with the ribosome. Interacts with SecDF, and other proteins may be involved. Interacts with SecA.</text>
</comment>
<keyword evidence="5 10" id="KW-0653">Protein transport</keyword>
<protein>
    <recommendedName>
        <fullName evidence="9 10">Protein translocase subunit SecY</fullName>
    </recommendedName>
</protein>
<dbReference type="GO" id="GO:0005886">
    <property type="term" value="C:plasma membrane"/>
    <property type="evidence" value="ECO:0007669"/>
    <property type="project" value="UniProtKB-SubCell"/>
</dbReference>
<feature type="transmembrane region" description="Helical" evidence="10">
    <location>
        <begin position="304"/>
        <end position="326"/>
    </location>
</feature>
<organism evidence="12 13">
    <name type="scientific">Candidatus Cardinium hertigii</name>
    <dbReference type="NCBI Taxonomy" id="247481"/>
    <lineage>
        <taxon>Bacteria</taxon>
        <taxon>Pseudomonadati</taxon>
        <taxon>Bacteroidota</taxon>
        <taxon>Cytophagia</taxon>
        <taxon>Cytophagales</taxon>
        <taxon>Amoebophilaceae</taxon>
        <taxon>Candidatus Cardinium</taxon>
    </lineage>
</organism>
<dbReference type="PANTHER" id="PTHR10906">
    <property type="entry name" value="SECY/SEC61-ALPHA FAMILY MEMBER"/>
    <property type="match status" value="1"/>
</dbReference>
<evidence type="ECO:0000256" key="9">
    <source>
        <dbReference type="ARBA" id="ARBA00039733"/>
    </source>
</evidence>
<dbReference type="FunFam" id="1.10.3370.10:FF:000001">
    <property type="entry name" value="Preprotein translocase subunit SecY"/>
    <property type="match status" value="1"/>
</dbReference>
<dbReference type="EMBL" id="CP029619">
    <property type="protein sequence ID" value="AWN81744.1"/>
    <property type="molecule type" value="Genomic_DNA"/>
</dbReference>
<reference evidence="12 13" key="1">
    <citation type="submission" date="2018-05" db="EMBL/GenBank/DDBJ databases">
        <title>Candidatus Cardinium hertigii Genome Assembly.</title>
        <authorList>
            <person name="Showmaker K.C."/>
            <person name="Walden K.O."/>
            <person name="Fields C.J."/>
            <person name="Lambert K.N."/>
            <person name="Hudson M.E."/>
        </authorList>
    </citation>
    <scope>NUCLEOTIDE SEQUENCE [LARGE SCALE GENOMIC DNA]</scope>
    <source>
        <strain evidence="13">cHgTN10</strain>
    </source>
</reference>
<feature type="transmembrane region" description="Helical" evidence="10">
    <location>
        <begin position="144"/>
        <end position="165"/>
    </location>
</feature>
<name>A0A2Z3LH43_9BACT</name>
<feature type="transmembrane region" description="Helical" evidence="10">
    <location>
        <begin position="71"/>
        <end position="93"/>
    </location>
</feature>
<dbReference type="InterPro" id="IPR023201">
    <property type="entry name" value="SecY_dom_sf"/>
</dbReference>
<accession>A0A2Z3LH43</accession>
<feature type="transmembrane region" description="Helical" evidence="10">
    <location>
        <begin position="21"/>
        <end position="42"/>
    </location>
</feature>
<dbReference type="PIRSF" id="PIRSF004557">
    <property type="entry name" value="SecY"/>
    <property type="match status" value="1"/>
</dbReference>
<sequence>MNKLFQTIKDIYQIKELRVRVRNTFFFLLFFRAGTVVVLPGINMERLSSNVKGMLGLLDSFLGSSFSKASVFALGVAPYISASIVMHLLAIAWPKVQKIQREGEVGRRRIAQITRKLTIFIAIFQSFQYILFTSREGVVAINQTLFMVMAIIILTAGTLFCMWIGEQLTDRGIGNGVTMLIMVGIVSSFPAALYEEARFRGSKGMFVFMLELLLLFFILVVVVAFTQATRKVPIQYAKQLSSSTVYGGQRQYLPFKLNSVGVMPIIFANMLVFLVTLLLRIKWLGGKFAWLMDISNKLQDATSWLYNVLFGLLIILFTFFYTAFTVNPVQIAEDMKRNGSFIPGIASGNATACFLDNVLERITFYSAIFLAVIAVLPLFARMAGLSPNFSQFYGGSALLIMVGSMLEIIQQMESYLLMRRYELIINKGARIR</sequence>
<evidence type="ECO:0000256" key="8">
    <source>
        <dbReference type="ARBA" id="ARBA00023136"/>
    </source>
</evidence>
<evidence type="ECO:0000256" key="3">
    <source>
        <dbReference type="ARBA" id="ARBA00022448"/>
    </source>
</evidence>
<dbReference type="Proteomes" id="UP000245872">
    <property type="component" value="Chromosome"/>
</dbReference>
<evidence type="ECO:0000256" key="6">
    <source>
        <dbReference type="ARBA" id="ARBA00022989"/>
    </source>
</evidence>
<feature type="transmembrane region" description="Helical" evidence="10">
    <location>
        <begin position="206"/>
        <end position="225"/>
    </location>
</feature>
<dbReference type="NCBIfam" id="TIGR00967">
    <property type="entry name" value="3a0501s007"/>
    <property type="match status" value="1"/>
</dbReference>
<evidence type="ECO:0000256" key="1">
    <source>
        <dbReference type="ARBA" id="ARBA00004141"/>
    </source>
</evidence>
<evidence type="ECO:0000256" key="5">
    <source>
        <dbReference type="ARBA" id="ARBA00022927"/>
    </source>
</evidence>
<feature type="transmembrane region" description="Helical" evidence="10">
    <location>
        <begin position="362"/>
        <end position="380"/>
    </location>
</feature>
<dbReference type="GO" id="GO:0043952">
    <property type="term" value="P:protein transport by the Sec complex"/>
    <property type="evidence" value="ECO:0007669"/>
    <property type="project" value="UniProtKB-UniRule"/>
</dbReference>
<dbReference type="HAMAP" id="MF_01465">
    <property type="entry name" value="SecY"/>
    <property type="match status" value="1"/>
</dbReference>
<feature type="transmembrane region" description="Helical" evidence="10">
    <location>
        <begin position="260"/>
        <end position="284"/>
    </location>
</feature>
<dbReference type="SUPFAM" id="SSF103491">
    <property type="entry name" value="Preprotein translocase SecY subunit"/>
    <property type="match status" value="1"/>
</dbReference>
<evidence type="ECO:0000256" key="2">
    <source>
        <dbReference type="ARBA" id="ARBA00005751"/>
    </source>
</evidence>
<dbReference type="GO" id="GO:0006605">
    <property type="term" value="P:protein targeting"/>
    <property type="evidence" value="ECO:0007669"/>
    <property type="project" value="UniProtKB-UniRule"/>
</dbReference>
<dbReference type="GO" id="GO:0065002">
    <property type="term" value="P:intracellular protein transmembrane transport"/>
    <property type="evidence" value="ECO:0007669"/>
    <property type="project" value="UniProtKB-UniRule"/>
</dbReference>
<comment type="subcellular location">
    <subcellularLocation>
        <location evidence="10">Cell membrane</location>
        <topology evidence="10">Multi-pass membrane protein</topology>
    </subcellularLocation>
    <subcellularLocation>
        <location evidence="1">Membrane</location>
        <topology evidence="1">Multi-pass membrane protein</topology>
    </subcellularLocation>
</comment>
<dbReference type="Gene3D" id="1.10.3370.10">
    <property type="entry name" value="SecY subunit domain"/>
    <property type="match status" value="1"/>
</dbReference>
<evidence type="ECO:0000256" key="4">
    <source>
        <dbReference type="ARBA" id="ARBA00022692"/>
    </source>
</evidence>
<keyword evidence="4 10" id="KW-0812">Transmembrane</keyword>
<feature type="transmembrane region" description="Helical" evidence="10">
    <location>
        <begin position="177"/>
        <end position="194"/>
    </location>
</feature>
<dbReference type="KEGG" id="cher:DK880_00416"/>